<dbReference type="PROSITE" id="PS00095">
    <property type="entry name" value="C5_MTASE_2"/>
    <property type="match status" value="1"/>
</dbReference>
<dbReference type="PANTHER" id="PTHR46098">
    <property type="entry name" value="TRNA (CYTOSINE(38)-C(5))-METHYLTRANSFERASE"/>
    <property type="match status" value="1"/>
</dbReference>
<evidence type="ECO:0000256" key="4">
    <source>
        <dbReference type="ARBA" id="ARBA00022691"/>
    </source>
</evidence>
<evidence type="ECO:0000313" key="9">
    <source>
        <dbReference type="Proteomes" id="UP001549104"/>
    </source>
</evidence>
<keyword evidence="2 6" id="KW-0489">Methyltransferase</keyword>
<dbReference type="GO" id="GO:0032259">
    <property type="term" value="P:methylation"/>
    <property type="evidence" value="ECO:0007669"/>
    <property type="project" value="UniProtKB-KW"/>
</dbReference>
<keyword evidence="9" id="KW-1185">Reference proteome</keyword>
<dbReference type="InterPro" id="IPR029063">
    <property type="entry name" value="SAM-dependent_MTases_sf"/>
</dbReference>
<organism evidence="8 9">
    <name type="scientific">Sporosarcina psychrophila</name>
    <name type="common">Bacillus psychrophilus</name>
    <dbReference type="NCBI Taxonomy" id="1476"/>
    <lineage>
        <taxon>Bacteria</taxon>
        <taxon>Bacillati</taxon>
        <taxon>Bacillota</taxon>
        <taxon>Bacilli</taxon>
        <taxon>Bacillales</taxon>
        <taxon>Caryophanaceae</taxon>
        <taxon>Sporosarcina</taxon>
    </lineage>
</organism>
<gene>
    <name evidence="8" type="ORF">ABIC55_003260</name>
</gene>
<reference evidence="8 9" key="1">
    <citation type="submission" date="2024-06" db="EMBL/GenBank/DDBJ databases">
        <title>Sorghum-associated microbial communities from plants grown in Nebraska, USA.</title>
        <authorList>
            <person name="Schachtman D."/>
        </authorList>
    </citation>
    <scope>NUCLEOTIDE SEQUENCE [LARGE SCALE GENOMIC DNA]</scope>
    <source>
        <strain evidence="8 9">1288</strain>
    </source>
</reference>
<evidence type="ECO:0000256" key="3">
    <source>
        <dbReference type="ARBA" id="ARBA00022679"/>
    </source>
</evidence>
<proteinExistence type="inferred from homology"/>
<dbReference type="Pfam" id="PF00145">
    <property type="entry name" value="DNA_methylase"/>
    <property type="match status" value="2"/>
</dbReference>
<dbReference type="SUPFAM" id="SSF53335">
    <property type="entry name" value="S-adenosyl-L-methionine-dependent methyltransferases"/>
    <property type="match status" value="1"/>
</dbReference>
<dbReference type="PRINTS" id="PR00105">
    <property type="entry name" value="C5METTRFRASE"/>
</dbReference>
<evidence type="ECO:0000256" key="1">
    <source>
        <dbReference type="ARBA" id="ARBA00011975"/>
    </source>
</evidence>
<name>A0ABV2KDR7_SPOPS</name>
<evidence type="ECO:0000256" key="5">
    <source>
        <dbReference type="ARBA" id="ARBA00022747"/>
    </source>
</evidence>
<evidence type="ECO:0000313" key="8">
    <source>
        <dbReference type="EMBL" id="MET3658143.1"/>
    </source>
</evidence>
<feature type="active site" evidence="6">
    <location>
        <position position="75"/>
    </location>
</feature>
<dbReference type="Gene3D" id="3.40.50.150">
    <property type="entry name" value="Vaccinia Virus protein VP39"/>
    <property type="match status" value="1"/>
</dbReference>
<dbReference type="RefSeq" id="WP_354313823.1">
    <property type="nucleotide sequence ID" value="NZ_JBEPME010000005.1"/>
</dbReference>
<accession>A0ABV2KDR7</accession>
<comment type="similarity">
    <text evidence="6 7">Belongs to the class I-like SAM-binding methyltransferase superfamily. C5-methyltransferase family.</text>
</comment>
<keyword evidence="3 6" id="KW-0808">Transferase</keyword>
<dbReference type="NCBIfam" id="TIGR00675">
    <property type="entry name" value="dcm"/>
    <property type="match status" value="1"/>
</dbReference>
<evidence type="ECO:0000256" key="6">
    <source>
        <dbReference type="PROSITE-ProRule" id="PRU01016"/>
    </source>
</evidence>
<comment type="caution">
    <text evidence="8">The sequence shown here is derived from an EMBL/GenBank/DDBJ whole genome shotgun (WGS) entry which is preliminary data.</text>
</comment>
<dbReference type="InterPro" id="IPR050750">
    <property type="entry name" value="C5-MTase"/>
</dbReference>
<dbReference type="PANTHER" id="PTHR46098:SF1">
    <property type="entry name" value="TRNA (CYTOSINE(38)-C(5))-METHYLTRANSFERASE"/>
    <property type="match status" value="1"/>
</dbReference>
<sequence>MDKILRVNDFFCGAGGMGLGFKNAGFRLGGAWDFDKWAVESYGYNISPKVKQMDITEMSSADVPHSDVWTFGAPCQAFSVAGKQLGMTFKCPSCECEETFEGELIIDRVTFCSECGTLSKPKDIRGILFFEVMRLLKTTEDKPSVIMLENVKGVKKYLDVIAYEYEKRGYKLYKTLYNSKYWGVPQNRERYFVVGVHESIDKEFVFPTQQTEYIPKLSTVLEPEVEEKYYIDPEKTKSIIEQAQKKVDLVGIHSCITPDRVEKRQNGPRAKEDEKEMFTLTSQDRHGVVLKVKEATKKGYAEATIGDSINLSHPNSKTRRGRVGKQVAQTLLTGQEQVVVVPKLIVVGTLDMKGMDVIKRVYDPEGLSPTLTTSEGGHRQPKILMPISVKNQGTEFVKEVETSHTLLARDFKGFGNQEMNAVIDGFRVRKLTPREYARLQGFPDTFEFVVSNTQLYKQFGNAVSVPVAQAIAEKIKEFLS</sequence>
<evidence type="ECO:0000256" key="2">
    <source>
        <dbReference type="ARBA" id="ARBA00022603"/>
    </source>
</evidence>
<dbReference type="GO" id="GO:0003886">
    <property type="term" value="F:DNA (cytosine-5-)-methyltransferase activity"/>
    <property type="evidence" value="ECO:0007669"/>
    <property type="project" value="UniProtKB-EC"/>
</dbReference>
<evidence type="ECO:0000256" key="7">
    <source>
        <dbReference type="RuleBase" id="RU000416"/>
    </source>
</evidence>
<dbReference type="InterPro" id="IPR001525">
    <property type="entry name" value="C5_MeTfrase"/>
</dbReference>
<dbReference type="EMBL" id="JBEPME010000005">
    <property type="protein sequence ID" value="MET3658143.1"/>
    <property type="molecule type" value="Genomic_DNA"/>
</dbReference>
<keyword evidence="4 6" id="KW-0949">S-adenosyl-L-methionine</keyword>
<dbReference type="PROSITE" id="PS51679">
    <property type="entry name" value="SAM_MT_C5"/>
    <property type="match status" value="1"/>
</dbReference>
<protein>
    <recommendedName>
        <fullName evidence="1">DNA (cytosine-5-)-methyltransferase</fullName>
        <ecNumber evidence="1">2.1.1.37</ecNumber>
    </recommendedName>
</protein>
<dbReference type="Gene3D" id="3.90.120.10">
    <property type="entry name" value="DNA Methylase, subunit A, domain 2"/>
    <property type="match status" value="1"/>
</dbReference>
<dbReference type="InterPro" id="IPR031303">
    <property type="entry name" value="C5_meth_CS"/>
</dbReference>
<keyword evidence="5" id="KW-0680">Restriction system</keyword>
<dbReference type="Proteomes" id="UP001549104">
    <property type="component" value="Unassembled WGS sequence"/>
</dbReference>
<dbReference type="EC" id="2.1.1.37" evidence="1"/>